<dbReference type="RefSeq" id="WP_182189307.1">
    <property type="nucleotide sequence ID" value="NZ_JABXQY010000001.1"/>
</dbReference>
<accession>A0A839CNX8</accession>
<feature type="signal peptide" evidence="1">
    <location>
        <begin position="1"/>
        <end position="21"/>
    </location>
</feature>
<reference evidence="2 3" key="1">
    <citation type="submission" date="2020-06" db="EMBL/GenBank/DDBJ databases">
        <title>REHAB project genomes.</title>
        <authorList>
            <person name="Shaw L.P."/>
        </authorList>
    </citation>
    <scope>NUCLEOTIDE SEQUENCE [LARGE SCALE GENOMIC DNA]</scope>
    <source>
        <strain evidence="2 3">RHBSTW-00092</strain>
    </source>
</reference>
<evidence type="ECO:0000313" key="2">
    <source>
        <dbReference type="EMBL" id="MBA8126077.1"/>
    </source>
</evidence>
<organism evidence="2 3">
    <name type="scientific">Klebsiella grimontii</name>
    <dbReference type="NCBI Taxonomy" id="2058152"/>
    <lineage>
        <taxon>Bacteria</taxon>
        <taxon>Pseudomonadati</taxon>
        <taxon>Pseudomonadota</taxon>
        <taxon>Gammaproteobacteria</taxon>
        <taxon>Enterobacterales</taxon>
        <taxon>Enterobacteriaceae</taxon>
        <taxon>Klebsiella/Raoultella group</taxon>
        <taxon>Klebsiella</taxon>
    </lineage>
</organism>
<evidence type="ECO:0000256" key="1">
    <source>
        <dbReference type="SAM" id="SignalP"/>
    </source>
</evidence>
<keyword evidence="1" id="KW-0732">Signal</keyword>
<dbReference type="AlphaFoldDB" id="A0A839CNX8"/>
<comment type="caution">
    <text evidence="2">The sequence shown here is derived from an EMBL/GenBank/DDBJ whole genome shotgun (WGS) entry which is preliminary data.</text>
</comment>
<proteinExistence type="predicted"/>
<dbReference type="Proteomes" id="UP000557483">
    <property type="component" value="Unassembled WGS sequence"/>
</dbReference>
<gene>
    <name evidence="2" type="ORF">HV064_19555</name>
</gene>
<feature type="chain" id="PRO_5032382601" evidence="1">
    <location>
        <begin position="22"/>
        <end position="262"/>
    </location>
</feature>
<sequence>MKRLITISVLILFALSQPAMAKQITSNLKMVGGYFEGTLTANDDEPIWYGDLQFNLMGTMPMTCRMDSVHTSGEKPNRTTSVSYRCQNGFSVQINKSESEKYANLSLQNINFKTGEEHHLDSFKITSSISLAMIENNNYNNEMFNKRDAKREAWIKENTVDVSMACNIIMSSHILAYQMVNTGAANSVAGRKEMTESLSKLYPKNAETMTQAIINFHSKDKEPFGMPVTFGVKGQLVQMCLSEPASYIPEFGDLVMSGKIFR</sequence>
<protein>
    <submittedName>
        <fullName evidence="2">Uncharacterized protein</fullName>
    </submittedName>
</protein>
<name>A0A839CNX8_9ENTR</name>
<evidence type="ECO:0000313" key="3">
    <source>
        <dbReference type="Proteomes" id="UP000557483"/>
    </source>
</evidence>
<dbReference type="EMBL" id="JABXRN010000001">
    <property type="protein sequence ID" value="MBA8126077.1"/>
    <property type="molecule type" value="Genomic_DNA"/>
</dbReference>